<sequence>MATFEKRGQRWRVRIRVDGIDKSETFRTKAEGSAWAAQQEVERSNTKLGRIPDKLFSDLLIRYRDEVSVTKDGNRWERLRIAVLLGESLASGLIRTPDPLAKVRLPDLGPEHFADWRDRRLLNVSPSTVLREWNMLSAMCTRAVREWRWLHENPMRHISRPTAPQPRSRRVSDDEIDRIMYVCGYASDRILDTMQSRVAAAFLFAIETAMRAGEICALKWADIDFGRRVVHVRALEHGARKTGLSRVVPLSRRALELLNQLQGIDGASIFLMEPVMLDALFRKAKRQALIDGLHFHDTRREALTRLAAKVDVMTLAKISGHKDLRILQSVYYAPDMGDVANLLD</sequence>
<dbReference type="InterPro" id="IPR010998">
    <property type="entry name" value="Integrase_recombinase_N"/>
</dbReference>
<accession>A0A2X0QSE2</accession>
<dbReference type="InterPro" id="IPR002104">
    <property type="entry name" value="Integrase_catalytic"/>
</dbReference>
<dbReference type="CDD" id="cd00796">
    <property type="entry name" value="INT_Rci_Hp1_C"/>
    <property type="match status" value="1"/>
</dbReference>
<dbReference type="Gene3D" id="1.10.150.130">
    <property type="match status" value="1"/>
</dbReference>
<gene>
    <name evidence="5" type="ORF">NITFAB_0572</name>
</gene>
<dbReference type="InterPro" id="IPR050090">
    <property type="entry name" value="Tyrosine_recombinase_XerCD"/>
</dbReference>
<evidence type="ECO:0000256" key="3">
    <source>
        <dbReference type="ARBA" id="ARBA00023172"/>
    </source>
</evidence>
<dbReference type="GO" id="GO:0015074">
    <property type="term" value="P:DNA integration"/>
    <property type="evidence" value="ECO:0007669"/>
    <property type="project" value="UniProtKB-KW"/>
</dbReference>
<protein>
    <submittedName>
        <fullName evidence="5">Putative integrase/recombinase HI_1572</fullName>
    </submittedName>
</protein>
<dbReference type="EMBL" id="LS423452">
    <property type="protein sequence ID" value="SPS04983.1"/>
    <property type="molecule type" value="Genomic_DNA"/>
</dbReference>
<dbReference type="Pfam" id="PF00589">
    <property type="entry name" value="Phage_integrase"/>
    <property type="match status" value="1"/>
</dbReference>
<dbReference type="PROSITE" id="PS51898">
    <property type="entry name" value="TYR_RECOMBINASE"/>
    <property type="match status" value="1"/>
</dbReference>
<dbReference type="AlphaFoldDB" id="A0A2X0QSE2"/>
<dbReference type="GO" id="GO:0006310">
    <property type="term" value="P:DNA recombination"/>
    <property type="evidence" value="ECO:0007669"/>
    <property type="project" value="UniProtKB-KW"/>
</dbReference>
<feature type="domain" description="Tyr recombinase" evidence="4">
    <location>
        <begin position="166"/>
        <end position="344"/>
    </location>
</feature>
<evidence type="ECO:0000256" key="2">
    <source>
        <dbReference type="ARBA" id="ARBA00023125"/>
    </source>
</evidence>
<dbReference type="GO" id="GO:0003677">
    <property type="term" value="F:DNA binding"/>
    <property type="evidence" value="ECO:0007669"/>
    <property type="project" value="UniProtKB-KW"/>
</dbReference>
<dbReference type="SUPFAM" id="SSF56349">
    <property type="entry name" value="DNA breaking-rejoining enzymes"/>
    <property type="match status" value="1"/>
</dbReference>
<dbReference type="InterPro" id="IPR013762">
    <property type="entry name" value="Integrase-like_cat_sf"/>
</dbReference>
<evidence type="ECO:0000313" key="5">
    <source>
        <dbReference type="EMBL" id="SPS04983.1"/>
    </source>
</evidence>
<keyword evidence="3" id="KW-0233">DNA recombination</keyword>
<evidence type="ECO:0000259" key="4">
    <source>
        <dbReference type="PROSITE" id="PS51898"/>
    </source>
</evidence>
<name>A0A2X0QSE2_9PROT</name>
<evidence type="ECO:0000256" key="1">
    <source>
        <dbReference type="ARBA" id="ARBA00022908"/>
    </source>
</evidence>
<dbReference type="PANTHER" id="PTHR30349:SF94">
    <property type="entry name" value="INTEGRASE_RECOMBINASE HI_1414-RELATED"/>
    <property type="match status" value="1"/>
</dbReference>
<dbReference type="PANTHER" id="PTHR30349">
    <property type="entry name" value="PHAGE INTEGRASE-RELATED"/>
    <property type="match status" value="1"/>
</dbReference>
<dbReference type="Gene3D" id="1.10.443.10">
    <property type="entry name" value="Intergrase catalytic core"/>
    <property type="match status" value="1"/>
</dbReference>
<reference evidence="5" key="1">
    <citation type="submission" date="2018-05" db="EMBL/GenBank/DDBJ databases">
        <authorList>
            <person name="Lanie J.A."/>
            <person name="Ng W.-L."/>
            <person name="Kazmierczak K.M."/>
            <person name="Andrzejewski T.M."/>
            <person name="Davidsen T.M."/>
            <person name="Wayne K.J."/>
            <person name="Tettelin H."/>
            <person name="Glass J.I."/>
            <person name="Rusch D."/>
            <person name="Podicherti R."/>
            <person name="Tsui H.-C.T."/>
            <person name="Winkler M.E."/>
        </authorList>
    </citation>
    <scope>NUCLEOTIDE SEQUENCE</scope>
    <source>
        <strain evidence="5">KNB</strain>
    </source>
</reference>
<proteinExistence type="predicted"/>
<keyword evidence="2" id="KW-0238">DNA-binding</keyword>
<keyword evidence="1" id="KW-0229">DNA integration</keyword>
<organism evidence="5">
    <name type="scientific">Candidatus Nitrotoga fabula</name>
    <dbReference type="NCBI Taxonomy" id="2182327"/>
    <lineage>
        <taxon>Bacteria</taxon>
        <taxon>Pseudomonadati</taxon>
        <taxon>Pseudomonadota</taxon>
        <taxon>Betaproteobacteria</taxon>
        <taxon>Nitrosomonadales</taxon>
        <taxon>Gallionellaceae</taxon>
        <taxon>Candidatus Nitrotoga</taxon>
    </lineage>
</organism>
<dbReference type="InterPro" id="IPR011010">
    <property type="entry name" value="DNA_brk_join_enz"/>
</dbReference>